<accession>A0ABR6VGL0</accession>
<organism evidence="8 9">
    <name type="scientific">Megasphaera hominis</name>
    <dbReference type="NCBI Taxonomy" id="159836"/>
    <lineage>
        <taxon>Bacteria</taxon>
        <taxon>Bacillati</taxon>
        <taxon>Bacillota</taxon>
        <taxon>Negativicutes</taxon>
        <taxon>Veillonellales</taxon>
        <taxon>Veillonellaceae</taxon>
        <taxon>Megasphaera</taxon>
    </lineage>
</organism>
<evidence type="ECO:0000256" key="3">
    <source>
        <dbReference type="ARBA" id="ARBA00022781"/>
    </source>
</evidence>
<dbReference type="PANTHER" id="PTHR11910">
    <property type="entry name" value="ATP SYNTHASE DELTA CHAIN"/>
    <property type="match status" value="1"/>
</dbReference>
<evidence type="ECO:0000313" key="8">
    <source>
        <dbReference type="EMBL" id="MBC3536455.1"/>
    </source>
</evidence>
<dbReference type="InterPro" id="IPR000711">
    <property type="entry name" value="ATPase_OSCP/dsu"/>
</dbReference>
<dbReference type="SUPFAM" id="SSF47928">
    <property type="entry name" value="N-terminal domain of the delta subunit of the F1F0-ATP synthase"/>
    <property type="match status" value="1"/>
</dbReference>
<dbReference type="EMBL" id="JACOGK010000008">
    <property type="protein sequence ID" value="MBC3536455.1"/>
    <property type="molecule type" value="Genomic_DNA"/>
</dbReference>
<evidence type="ECO:0000256" key="4">
    <source>
        <dbReference type="ARBA" id="ARBA00023065"/>
    </source>
</evidence>
<evidence type="ECO:0000256" key="6">
    <source>
        <dbReference type="ARBA" id="ARBA00023310"/>
    </source>
</evidence>
<name>A0ABR6VGL0_9FIRM</name>
<keyword evidence="6 7" id="KW-0066">ATP synthesis</keyword>
<evidence type="ECO:0000256" key="2">
    <source>
        <dbReference type="ARBA" id="ARBA00022448"/>
    </source>
</evidence>
<keyword evidence="5 7" id="KW-0472">Membrane</keyword>
<keyword evidence="7" id="KW-0139">CF(1)</keyword>
<keyword evidence="2 7" id="KW-0813">Transport</keyword>
<gene>
    <name evidence="7" type="primary">atpH</name>
    <name evidence="8" type="ORF">H8J70_04220</name>
</gene>
<proteinExistence type="inferred from homology"/>
<reference evidence="8 9" key="1">
    <citation type="submission" date="2020-08" db="EMBL/GenBank/DDBJ databases">
        <authorList>
            <person name="Liu C."/>
            <person name="Sun Q."/>
        </authorList>
    </citation>
    <scope>NUCLEOTIDE SEQUENCE [LARGE SCALE GENOMIC DNA]</scope>
    <source>
        <strain evidence="8 9">NSJ-59</strain>
    </source>
</reference>
<comment type="function">
    <text evidence="7">F(1)F(0) ATP synthase produces ATP from ADP in the presence of a proton or sodium gradient. F-type ATPases consist of two structural domains, F(1) containing the extramembraneous catalytic core and F(0) containing the membrane proton channel, linked together by a central stalk and a peripheral stalk. During catalysis, ATP synthesis in the catalytic domain of F(1) is coupled via a rotary mechanism of the central stalk subunits to proton translocation.</text>
</comment>
<dbReference type="RefSeq" id="WP_186502615.1">
    <property type="nucleotide sequence ID" value="NZ_JACOGK010000008.1"/>
</dbReference>
<keyword evidence="7" id="KW-1003">Cell membrane</keyword>
<dbReference type="NCBIfam" id="NF004403">
    <property type="entry name" value="PRK05758.2-4"/>
    <property type="match status" value="1"/>
</dbReference>
<evidence type="ECO:0000256" key="7">
    <source>
        <dbReference type="HAMAP-Rule" id="MF_01416"/>
    </source>
</evidence>
<keyword evidence="4 7" id="KW-0406">Ion transport</keyword>
<keyword evidence="3 7" id="KW-0375">Hydrogen ion transport</keyword>
<dbReference type="HAMAP" id="MF_01416">
    <property type="entry name" value="ATP_synth_delta_bact"/>
    <property type="match status" value="1"/>
</dbReference>
<evidence type="ECO:0000256" key="5">
    <source>
        <dbReference type="ARBA" id="ARBA00023136"/>
    </source>
</evidence>
<protein>
    <recommendedName>
        <fullName evidence="7">ATP synthase subunit delta</fullName>
    </recommendedName>
    <alternativeName>
        <fullName evidence="7">ATP synthase F(1) sector subunit delta</fullName>
    </alternativeName>
    <alternativeName>
        <fullName evidence="7">F-type ATPase subunit delta</fullName>
        <shortName evidence="7">F-ATPase subunit delta</shortName>
    </alternativeName>
</protein>
<dbReference type="Gene3D" id="1.10.520.20">
    <property type="entry name" value="N-terminal domain of the delta subunit of the F1F0-ATP synthase"/>
    <property type="match status" value="1"/>
</dbReference>
<comment type="caution">
    <text evidence="8">The sequence shown here is derived from an EMBL/GenBank/DDBJ whole genome shotgun (WGS) entry which is preliminary data.</text>
</comment>
<evidence type="ECO:0000256" key="1">
    <source>
        <dbReference type="ARBA" id="ARBA00004370"/>
    </source>
</evidence>
<dbReference type="InterPro" id="IPR026015">
    <property type="entry name" value="ATP_synth_OSCP/delta_N_sf"/>
</dbReference>
<dbReference type="Proteomes" id="UP000606870">
    <property type="component" value="Unassembled WGS sequence"/>
</dbReference>
<dbReference type="NCBIfam" id="TIGR01145">
    <property type="entry name" value="ATP_synt_delta"/>
    <property type="match status" value="1"/>
</dbReference>
<dbReference type="PRINTS" id="PR00125">
    <property type="entry name" value="ATPASEDELTA"/>
</dbReference>
<dbReference type="Pfam" id="PF00213">
    <property type="entry name" value="OSCP"/>
    <property type="match status" value="1"/>
</dbReference>
<comment type="similarity">
    <text evidence="7">Belongs to the ATPase delta chain family.</text>
</comment>
<sequence>MIPEIVYSKYSQAMFDIAKEQDKINEFGQQLRSIRDTLQMNPDLLKFVEHPLITPEAKKDTLKQIFADDVSPLIMQFLYVMIDRRRDAAIVAAIDGFIDLSRAAQNIEVAKIRLVKPLSAEEEKQLVASLEKMTGKHIDPVYTIDPHILGGMVVQIGDRLIDGSLRRQLQDMQHALLQSDVMNEVTDEQ</sequence>
<evidence type="ECO:0000313" key="9">
    <source>
        <dbReference type="Proteomes" id="UP000606870"/>
    </source>
</evidence>
<comment type="subcellular location">
    <subcellularLocation>
        <location evidence="7">Cell membrane</location>
        <topology evidence="7">Peripheral membrane protein</topology>
    </subcellularLocation>
    <subcellularLocation>
        <location evidence="1">Membrane</location>
    </subcellularLocation>
</comment>
<comment type="function">
    <text evidence="7">This protein is part of the stalk that links CF(0) to CF(1). It either transmits conformational changes from CF(0) to CF(1) or is implicated in proton conduction.</text>
</comment>
<keyword evidence="9" id="KW-1185">Reference proteome</keyword>